<dbReference type="EMBL" id="BGPR01000158">
    <property type="protein sequence ID" value="GBM00566.1"/>
    <property type="molecule type" value="Genomic_DNA"/>
</dbReference>
<dbReference type="Proteomes" id="UP000499080">
    <property type="component" value="Unassembled WGS sequence"/>
</dbReference>
<keyword evidence="2" id="KW-1185">Reference proteome</keyword>
<dbReference type="AlphaFoldDB" id="A0A4Y2C9M8"/>
<evidence type="ECO:0000313" key="1">
    <source>
        <dbReference type="EMBL" id="GBM00566.1"/>
    </source>
</evidence>
<protein>
    <submittedName>
        <fullName evidence="1">Uncharacterized protein</fullName>
    </submittedName>
</protein>
<evidence type="ECO:0000313" key="2">
    <source>
        <dbReference type="Proteomes" id="UP000499080"/>
    </source>
</evidence>
<organism evidence="1 2">
    <name type="scientific">Araneus ventricosus</name>
    <name type="common">Orbweaver spider</name>
    <name type="synonym">Epeira ventricosa</name>
    <dbReference type="NCBI Taxonomy" id="182803"/>
    <lineage>
        <taxon>Eukaryota</taxon>
        <taxon>Metazoa</taxon>
        <taxon>Ecdysozoa</taxon>
        <taxon>Arthropoda</taxon>
        <taxon>Chelicerata</taxon>
        <taxon>Arachnida</taxon>
        <taxon>Araneae</taxon>
        <taxon>Araneomorphae</taxon>
        <taxon>Entelegynae</taxon>
        <taxon>Araneoidea</taxon>
        <taxon>Araneidae</taxon>
        <taxon>Araneus</taxon>
    </lineage>
</organism>
<proteinExistence type="predicted"/>
<accession>A0A4Y2C9M8</accession>
<comment type="caution">
    <text evidence="1">The sequence shown here is derived from an EMBL/GenBank/DDBJ whole genome shotgun (WGS) entry which is preliminary data.</text>
</comment>
<reference evidence="1 2" key="1">
    <citation type="journal article" date="2019" name="Sci. Rep.">
        <title>Orb-weaving spider Araneus ventricosus genome elucidates the spidroin gene catalogue.</title>
        <authorList>
            <person name="Kono N."/>
            <person name="Nakamura H."/>
            <person name="Ohtoshi R."/>
            <person name="Moran D.A.P."/>
            <person name="Shinohara A."/>
            <person name="Yoshida Y."/>
            <person name="Fujiwara M."/>
            <person name="Mori M."/>
            <person name="Tomita M."/>
            <person name="Arakawa K."/>
        </authorList>
    </citation>
    <scope>NUCLEOTIDE SEQUENCE [LARGE SCALE GENOMIC DNA]</scope>
</reference>
<name>A0A4Y2C9M8_ARAVE</name>
<gene>
    <name evidence="1" type="ORF">AVEN_77372_1</name>
</gene>
<sequence>MCGTCWEDGLQVTMCAPSPSPNKPYYRNGHYCHNRRSTTPLPACLAVVKHAFQLEGIIPVISVWFPLHILPANLGCRATTADFTKIPSKFLPGIPFGLFESEEREEAIEEYSHFSLKHSIPEKVEDDALGDN</sequence>